<reference evidence="15 16" key="1">
    <citation type="submission" date="2019-12" db="EMBL/GenBank/DDBJ databases">
        <title>Comparative genomics gives insights into the taxonomy of the Azoarcus-Aromatoleum group and reveals separate origins of nif in the plant-associated Azoarcus and non-plant-associated Aromatoleum sub-groups.</title>
        <authorList>
            <person name="Lafos M."/>
            <person name="Maluk M."/>
            <person name="Batista M."/>
            <person name="Junghare M."/>
            <person name="Carmona M."/>
            <person name="Faoro H."/>
            <person name="Cruz L.M."/>
            <person name="Battistoni F."/>
            <person name="De Souza E."/>
            <person name="Pedrosa F."/>
            <person name="Chen W.-M."/>
            <person name="Poole P.S."/>
            <person name="Dixon R.A."/>
            <person name="James E.K."/>
        </authorList>
    </citation>
    <scope>NUCLEOTIDE SEQUENCE [LARGE SCALE GENOMIC DNA]</scope>
    <source>
        <strain evidence="15 16">Td21</strain>
    </source>
</reference>
<dbReference type="Pfam" id="PF05231">
    <property type="entry name" value="MASE1"/>
    <property type="match status" value="1"/>
</dbReference>
<dbReference type="InterPro" id="IPR003594">
    <property type="entry name" value="HATPase_dom"/>
</dbReference>
<dbReference type="Pfam" id="PF03924">
    <property type="entry name" value="CHASE"/>
    <property type="match status" value="1"/>
</dbReference>
<feature type="transmembrane region" description="Helical" evidence="11">
    <location>
        <begin position="190"/>
        <end position="212"/>
    </location>
</feature>
<comment type="subcellular location">
    <subcellularLocation>
        <location evidence="2">Cell membrane</location>
        <topology evidence="2">Multi-pass membrane protein</topology>
    </subcellularLocation>
</comment>
<dbReference type="PANTHER" id="PTHR45339">
    <property type="entry name" value="HYBRID SIGNAL TRANSDUCTION HISTIDINE KINASE J"/>
    <property type="match status" value="1"/>
</dbReference>
<dbReference type="NCBIfam" id="TIGR00229">
    <property type="entry name" value="sensory_box"/>
    <property type="match status" value="1"/>
</dbReference>
<feature type="domain" description="CHASE" evidence="14">
    <location>
        <begin position="289"/>
        <end position="459"/>
    </location>
</feature>
<dbReference type="Gene3D" id="3.30.565.10">
    <property type="entry name" value="Histidine kinase-like ATPase, C-terminal domain"/>
    <property type="match status" value="1"/>
</dbReference>
<dbReference type="SUPFAM" id="SSF47384">
    <property type="entry name" value="Homodimeric domain of signal transducing histidine kinase"/>
    <property type="match status" value="1"/>
</dbReference>
<organism evidence="15 16">
    <name type="scientific">Aromatoleum toluvorans</name>
    <dbReference type="NCBI Taxonomy" id="92002"/>
    <lineage>
        <taxon>Bacteria</taxon>
        <taxon>Pseudomonadati</taxon>
        <taxon>Pseudomonadota</taxon>
        <taxon>Betaproteobacteria</taxon>
        <taxon>Rhodocyclales</taxon>
        <taxon>Rhodocyclaceae</taxon>
        <taxon>Aromatoleum</taxon>
    </lineage>
</organism>
<dbReference type="Gene3D" id="3.30.450.350">
    <property type="entry name" value="CHASE domain"/>
    <property type="match status" value="1"/>
</dbReference>
<keyword evidence="16" id="KW-1185">Reference proteome</keyword>
<dbReference type="EMBL" id="WTVN01000052">
    <property type="protein sequence ID" value="NMG46167.1"/>
    <property type="molecule type" value="Genomic_DNA"/>
</dbReference>
<evidence type="ECO:0000259" key="13">
    <source>
        <dbReference type="PROSITE" id="PS50112"/>
    </source>
</evidence>
<dbReference type="InterPro" id="IPR000014">
    <property type="entry name" value="PAS"/>
</dbReference>
<evidence type="ECO:0000256" key="4">
    <source>
        <dbReference type="ARBA" id="ARBA00022475"/>
    </source>
</evidence>
<dbReference type="SMART" id="SM00388">
    <property type="entry name" value="HisKA"/>
    <property type="match status" value="1"/>
</dbReference>
<feature type="transmembrane region" description="Helical" evidence="11">
    <location>
        <begin position="155"/>
        <end position="178"/>
    </location>
</feature>
<evidence type="ECO:0000256" key="8">
    <source>
        <dbReference type="ARBA" id="ARBA00023012"/>
    </source>
</evidence>
<feature type="transmembrane region" description="Helical" evidence="11">
    <location>
        <begin position="224"/>
        <end position="246"/>
    </location>
</feature>
<dbReference type="InterPro" id="IPR006189">
    <property type="entry name" value="CHASE_dom"/>
</dbReference>
<dbReference type="Gene3D" id="1.10.287.130">
    <property type="match status" value="1"/>
</dbReference>
<accession>A0ABX1Q5W8</accession>
<evidence type="ECO:0000256" key="7">
    <source>
        <dbReference type="ARBA" id="ARBA00022989"/>
    </source>
</evidence>
<evidence type="ECO:0000313" key="16">
    <source>
        <dbReference type="Proteomes" id="UP000623795"/>
    </source>
</evidence>
<dbReference type="Pfam" id="PF08447">
    <property type="entry name" value="PAS_3"/>
    <property type="match status" value="1"/>
</dbReference>
<dbReference type="InterPro" id="IPR003661">
    <property type="entry name" value="HisK_dim/P_dom"/>
</dbReference>
<gene>
    <name evidence="15" type="ORF">GPA22_20825</name>
</gene>
<dbReference type="Pfam" id="PF02518">
    <property type="entry name" value="HATPase_c"/>
    <property type="match status" value="1"/>
</dbReference>
<keyword evidence="9 11" id="KW-0472">Membrane</keyword>
<evidence type="ECO:0000256" key="2">
    <source>
        <dbReference type="ARBA" id="ARBA00004651"/>
    </source>
</evidence>
<keyword evidence="5" id="KW-0597">Phosphoprotein</keyword>
<evidence type="ECO:0000256" key="6">
    <source>
        <dbReference type="ARBA" id="ARBA00022692"/>
    </source>
</evidence>
<evidence type="ECO:0000256" key="11">
    <source>
        <dbReference type="SAM" id="Phobius"/>
    </source>
</evidence>
<evidence type="ECO:0000256" key="9">
    <source>
        <dbReference type="ARBA" id="ARBA00023136"/>
    </source>
</evidence>
<dbReference type="CDD" id="cd16922">
    <property type="entry name" value="HATPase_EvgS-ArcB-TorS-like"/>
    <property type="match status" value="1"/>
</dbReference>
<keyword evidence="4" id="KW-1003">Cell membrane</keyword>
<evidence type="ECO:0000259" key="14">
    <source>
        <dbReference type="PROSITE" id="PS50839"/>
    </source>
</evidence>
<evidence type="ECO:0000256" key="10">
    <source>
        <dbReference type="SAM" id="Coils"/>
    </source>
</evidence>
<dbReference type="InterPro" id="IPR013655">
    <property type="entry name" value="PAS_fold_3"/>
</dbReference>
<comment type="caution">
    <text evidence="15">The sequence shown here is derived from an EMBL/GenBank/DDBJ whole genome shotgun (WGS) entry which is preliminary data.</text>
</comment>
<dbReference type="PANTHER" id="PTHR45339:SF1">
    <property type="entry name" value="HYBRID SIGNAL TRANSDUCTION HISTIDINE KINASE J"/>
    <property type="match status" value="1"/>
</dbReference>
<keyword evidence="8" id="KW-0902">Two-component regulatory system</keyword>
<feature type="domain" description="Histidine kinase" evidence="12">
    <location>
        <begin position="717"/>
        <end position="941"/>
    </location>
</feature>
<feature type="domain" description="PAS" evidence="13">
    <location>
        <begin position="573"/>
        <end position="643"/>
    </location>
</feature>
<evidence type="ECO:0000259" key="12">
    <source>
        <dbReference type="PROSITE" id="PS50109"/>
    </source>
</evidence>
<keyword evidence="7 11" id="KW-1133">Transmembrane helix</keyword>
<dbReference type="InterPro" id="IPR036097">
    <property type="entry name" value="HisK_dim/P_sf"/>
</dbReference>
<dbReference type="InterPro" id="IPR007895">
    <property type="entry name" value="MASE1"/>
</dbReference>
<dbReference type="SUPFAM" id="SSF55874">
    <property type="entry name" value="ATPase domain of HSP90 chaperone/DNA topoisomerase II/histidine kinase"/>
    <property type="match status" value="1"/>
</dbReference>
<dbReference type="InterPro" id="IPR042240">
    <property type="entry name" value="CHASE_sf"/>
</dbReference>
<feature type="transmembrane region" description="Helical" evidence="11">
    <location>
        <begin position="48"/>
        <end position="68"/>
    </location>
</feature>
<keyword evidence="6 11" id="KW-0812">Transmembrane</keyword>
<dbReference type="PROSITE" id="PS50109">
    <property type="entry name" value="HIS_KIN"/>
    <property type="match status" value="1"/>
</dbReference>
<keyword evidence="10" id="KW-0175">Coiled coil</keyword>
<dbReference type="PROSITE" id="PS50839">
    <property type="entry name" value="CHASE"/>
    <property type="match status" value="1"/>
</dbReference>
<proteinExistence type="predicted"/>
<feature type="transmembrane region" description="Helical" evidence="11">
    <location>
        <begin position="75"/>
        <end position="98"/>
    </location>
</feature>
<dbReference type="EC" id="2.7.13.3" evidence="3"/>
<feature type="non-terminal residue" evidence="15">
    <location>
        <position position="1012"/>
    </location>
</feature>
<dbReference type="SMART" id="SM01079">
    <property type="entry name" value="CHASE"/>
    <property type="match status" value="1"/>
</dbReference>
<dbReference type="SMART" id="SM00387">
    <property type="entry name" value="HATPase_c"/>
    <property type="match status" value="1"/>
</dbReference>
<evidence type="ECO:0000256" key="3">
    <source>
        <dbReference type="ARBA" id="ARBA00012438"/>
    </source>
</evidence>
<dbReference type="InterPro" id="IPR005467">
    <property type="entry name" value="His_kinase_dom"/>
</dbReference>
<evidence type="ECO:0000256" key="1">
    <source>
        <dbReference type="ARBA" id="ARBA00000085"/>
    </source>
</evidence>
<dbReference type="Gene3D" id="3.30.450.20">
    <property type="entry name" value="PAS domain"/>
    <property type="match status" value="1"/>
</dbReference>
<evidence type="ECO:0000313" key="15">
    <source>
        <dbReference type="EMBL" id="NMG46167.1"/>
    </source>
</evidence>
<dbReference type="SMART" id="SM00091">
    <property type="entry name" value="PAS"/>
    <property type="match status" value="1"/>
</dbReference>
<name>A0ABX1Q5W8_9RHOO</name>
<dbReference type="CDD" id="cd00082">
    <property type="entry name" value="HisKA"/>
    <property type="match status" value="1"/>
</dbReference>
<feature type="transmembrane region" description="Helical" evidence="11">
    <location>
        <begin position="110"/>
        <end position="135"/>
    </location>
</feature>
<dbReference type="InterPro" id="IPR035965">
    <property type="entry name" value="PAS-like_dom_sf"/>
</dbReference>
<dbReference type="Pfam" id="PF00512">
    <property type="entry name" value="HisKA"/>
    <property type="match status" value="1"/>
</dbReference>
<dbReference type="InterPro" id="IPR036890">
    <property type="entry name" value="HATPase_C_sf"/>
</dbReference>
<dbReference type="PRINTS" id="PR00344">
    <property type="entry name" value="BCTRLSENSOR"/>
</dbReference>
<sequence>MQGGAGGVFAMTVREELTSAAVADQEGDPGEVHGLIAALVPQPRWAKIAMLAAVYFAAGLLATLLAPASTYASPVWPAAGVALVALLMCGPRCWPGVWVGAFLSDIIQDYSAAGAVFAACVATGAALQALAGAYLVRRLLPDLRKMSQTHELARFLFVIGPLACVVAPSVGALSRLGLGLMPIDALPGEWLAWWAGDTLGVLLFAPELLIGMTRERPPWARGAAALRIVLPLLATAILLVTANHGIVRLEQGRTQAQIAQRIDEVYEIGFLPVPGVLGPLRGVERFFSSSEQVTREEFERFTAWFAAQPAVLAVDWAPYVTQATRAQFEAAAAAKDFPGYRIVEPDDDGRLRPAGERSEYFPVLFSAPRQANLVIIGLDHAFEALRRVELAHGRASGNVHVAEQTTLLRKSTPAVLAYLPVFRSDSVAGQGAEPPAEREIQGYVVGIFDIARMFAPLADAARARGLAFRISDVTPGTSPRVWLEQWPAGSAARWARDLDFGGRTLRLEVAPAGGATAAGYSVELKVFEAISVLAAFLVAFVALSTASHAAAVQREVAVRTADLARELAARREAEALLDRFFTLSLDLLAIVTADGRFVRVSPAFTQTLGWGADELEAQPLFAQVHPDDADQVRTEFGAAGEDGTIGFECRHRCKDGAWRWLEWRARRHPDGLVFASARDMTEQHQTAQRLRELNAELQRASADAEQASRAKSAFLAAMSHEIRTPMNGVIGLVDVLARTGLTEEQADLVKTVRESSTSLLGILDDVLDFSKIEAGRLEIVRTPVAVEELVESLCSSLAPLAARQGVDLSVFVAPDIPERVLADETRLRQVLYNLVGNGIKFSAGRPGLRGHVAVRARIAQAAPLHLSFEVSDNGIGIARERIAHLFTHFTQAEASTTRRFGGTGLGLAITKRLVSLMGGRVEVRSTPGAGSVFTATLPFDAVAATGQREETRLEGIDCILVCRDDHGPELADVRSYLEHAGAQVHVAPDADAAERLSARLAGVCVLVECSAD</sequence>
<dbReference type="Proteomes" id="UP000623795">
    <property type="component" value="Unassembled WGS sequence"/>
</dbReference>
<dbReference type="SUPFAM" id="SSF55785">
    <property type="entry name" value="PYP-like sensor domain (PAS domain)"/>
    <property type="match status" value="1"/>
</dbReference>
<evidence type="ECO:0000256" key="5">
    <source>
        <dbReference type="ARBA" id="ARBA00022553"/>
    </source>
</evidence>
<comment type="catalytic activity">
    <reaction evidence="1">
        <text>ATP + protein L-histidine = ADP + protein N-phospho-L-histidine.</text>
        <dbReference type="EC" id="2.7.13.3"/>
    </reaction>
</comment>
<protein>
    <recommendedName>
        <fullName evidence="3">histidine kinase</fullName>
        <ecNumber evidence="3">2.7.13.3</ecNumber>
    </recommendedName>
</protein>
<dbReference type="CDD" id="cd00130">
    <property type="entry name" value="PAS"/>
    <property type="match status" value="1"/>
</dbReference>
<dbReference type="PROSITE" id="PS50112">
    <property type="entry name" value="PAS"/>
    <property type="match status" value="1"/>
</dbReference>
<dbReference type="InterPro" id="IPR004358">
    <property type="entry name" value="Sig_transdc_His_kin-like_C"/>
</dbReference>
<feature type="coiled-coil region" evidence="10">
    <location>
        <begin position="680"/>
        <end position="710"/>
    </location>
</feature>